<protein>
    <submittedName>
        <fullName evidence="1">Uncharacterized protein</fullName>
    </submittedName>
</protein>
<evidence type="ECO:0000313" key="1">
    <source>
        <dbReference type="EMBL" id="KRN49556.1"/>
    </source>
</evidence>
<organism evidence="1 2">
    <name type="scientific">Kandleria vitulina DSM 20405</name>
    <dbReference type="NCBI Taxonomy" id="1410657"/>
    <lineage>
        <taxon>Bacteria</taxon>
        <taxon>Bacillati</taxon>
        <taxon>Bacillota</taxon>
        <taxon>Erysipelotrichia</taxon>
        <taxon>Erysipelotrichales</taxon>
        <taxon>Coprobacillaceae</taxon>
        <taxon>Kandleria</taxon>
    </lineage>
</organism>
<reference evidence="1 2" key="1">
    <citation type="journal article" date="2015" name="Genome Announc.">
        <title>Expanding the biotechnology potential of lactobacilli through comparative genomics of 213 strains and associated genera.</title>
        <authorList>
            <person name="Sun Z."/>
            <person name="Harris H.M."/>
            <person name="McCann A."/>
            <person name="Guo C."/>
            <person name="Argimon S."/>
            <person name="Zhang W."/>
            <person name="Yang X."/>
            <person name="Jeffery I.B."/>
            <person name="Cooney J.C."/>
            <person name="Kagawa T.F."/>
            <person name="Liu W."/>
            <person name="Song Y."/>
            <person name="Salvetti E."/>
            <person name="Wrobel A."/>
            <person name="Rasinkangas P."/>
            <person name="Parkhill J."/>
            <person name="Rea M.C."/>
            <person name="O'Sullivan O."/>
            <person name="Ritari J."/>
            <person name="Douillard F.P."/>
            <person name="Paul Ross R."/>
            <person name="Yang R."/>
            <person name="Briner A.E."/>
            <person name="Felis G.E."/>
            <person name="de Vos W.M."/>
            <person name="Barrangou R."/>
            <person name="Klaenhammer T.R."/>
            <person name="Caufield P.W."/>
            <person name="Cui Y."/>
            <person name="Zhang H."/>
            <person name="O'Toole P.W."/>
        </authorList>
    </citation>
    <scope>NUCLEOTIDE SEQUENCE [LARGE SCALE GENOMIC DNA]</scope>
    <source>
        <strain evidence="1 2">DSM 20405</strain>
    </source>
</reference>
<dbReference type="AlphaFoldDB" id="A0A0R2HJT2"/>
<dbReference type="PATRIC" id="fig|1410657.5.peg.1037"/>
<gene>
    <name evidence="1" type="ORF">IV49_GL000996</name>
</gene>
<accession>A0A0R2HJT2</accession>
<dbReference type="Gene3D" id="2.30.110.10">
    <property type="entry name" value="Electron Transport, Fmn-binding Protein, Chain A"/>
    <property type="match status" value="1"/>
</dbReference>
<dbReference type="RefSeq" id="WP_236700985.1">
    <property type="nucleotide sequence ID" value="NZ_JNKN01000029.1"/>
</dbReference>
<comment type="caution">
    <text evidence="1">The sequence shown here is derived from an EMBL/GenBank/DDBJ whole genome shotgun (WGS) entry which is preliminary data.</text>
</comment>
<name>A0A0R2HJT2_9FIRM</name>
<sequence length="133" mass="15314">MKDIEIVYQFLDEAQTYYLATMEGNQPRVRPFGTVLLYDGRLYIQTGKIKDVSKQISINPHVEICAFKDGKWLRVAGELVNDDSHDVKVAMLEKMPSLAPMYSADDDNMQMLYFKNAKASLCSFVEETKTYHF</sequence>
<dbReference type="EMBL" id="JQBL01000026">
    <property type="protein sequence ID" value="KRN49556.1"/>
    <property type="molecule type" value="Genomic_DNA"/>
</dbReference>
<keyword evidence="2" id="KW-1185">Reference proteome</keyword>
<evidence type="ECO:0000313" key="2">
    <source>
        <dbReference type="Proteomes" id="UP000051841"/>
    </source>
</evidence>
<proteinExistence type="predicted"/>
<dbReference type="InterPro" id="IPR012349">
    <property type="entry name" value="Split_barrel_FMN-bd"/>
</dbReference>
<dbReference type="Proteomes" id="UP000051841">
    <property type="component" value="Unassembled WGS sequence"/>
</dbReference>
<dbReference type="SUPFAM" id="SSF50475">
    <property type="entry name" value="FMN-binding split barrel"/>
    <property type="match status" value="1"/>
</dbReference>